<dbReference type="KEGG" id="scor:J3U87_33405"/>
<dbReference type="EMBL" id="CP071793">
    <property type="protein sequence ID" value="QTD50508.1"/>
    <property type="molecule type" value="Genomic_DNA"/>
</dbReference>
<dbReference type="Pfam" id="PF13416">
    <property type="entry name" value="SBP_bac_8"/>
    <property type="match status" value="1"/>
</dbReference>
<evidence type="ECO:0000256" key="4">
    <source>
        <dbReference type="ARBA" id="ARBA00022764"/>
    </source>
</evidence>
<dbReference type="GO" id="GO:0019808">
    <property type="term" value="F:polyamine binding"/>
    <property type="evidence" value="ECO:0007669"/>
    <property type="project" value="InterPro"/>
</dbReference>
<dbReference type="Gene3D" id="3.40.190.10">
    <property type="entry name" value="Periplasmic binding protein-like II"/>
    <property type="match status" value="2"/>
</dbReference>
<keyword evidence="4" id="KW-0574">Periplasm</keyword>
<dbReference type="InterPro" id="IPR001188">
    <property type="entry name" value="Sperm_putr-bd"/>
</dbReference>
<evidence type="ECO:0000313" key="8">
    <source>
        <dbReference type="Proteomes" id="UP000663929"/>
    </source>
</evidence>
<evidence type="ECO:0000256" key="3">
    <source>
        <dbReference type="ARBA" id="ARBA00022729"/>
    </source>
</evidence>
<feature type="chain" id="PRO_5035170372" evidence="6">
    <location>
        <begin position="30"/>
        <end position="374"/>
    </location>
</feature>
<feature type="binding site" evidence="5">
    <location>
        <begin position="194"/>
        <end position="197"/>
    </location>
    <ligand>
        <name>spermidine</name>
        <dbReference type="ChEBI" id="CHEBI:57834"/>
    </ligand>
</feature>
<evidence type="ECO:0000256" key="5">
    <source>
        <dbReference type="PIRSR" id="PIRSR019574-1"/>
    </source>
</evidence>
<evidence type="ECO:0000256" key="2">
    <source>
        <dbReference type="ARBA" id="ARBA00022448"/>
    </source>
</evidence>
<dbReference type="InterPro" id="IPR006059">
    <property type="entry name" value="SBP"/>
</dbReference>
<dbReference type="Proteomes" id="UP000663929">
    <property type="component" value="Chromosome"/>
</dbReference>
<proteinExistence type="predicted"/>
<evidence type="ECO:0000256" key="6">
    <source>
        <dbReference type="SAM" id="SignalP"/>
    </source>
</evidence>
<evidence type="ECO:0000313" key="7">
    <source>
        <dbReference type="EMBL" id="QTD50508.1"/>
    </source>
</evidence>
<accession>A0A8A4TNJ6</accession>
<name>A0A8A4TNJ6_SULCO</name>
<dbReference type="GO" id="GO:0042597">
    <property type="term" value="C:periplasmic space"/>
    <property type="evidence" value="ECO:0007669"/>
    <property type="project" value="UniProtKB-SubCell"/>
</dbReference>
<keyword evidence="3 6" id="KW-0732">Signal</keyword>
<dbReference type="AlphaFoldDB" id="A0A8A4TNJ6"/>
<dbReference type="PANTHER" id="PTHR30222">
    <property type="entry name" value="SPERMIDINE/PUTRESCINE-BINDING PERIPLASMIC PROTEIN"/>
    <property type="match status" value="1"/>
</dbReference>
<reference evidence="7" key="1">
    <citation type="submission" date="2021-03" db="EMBL/GenBank/DDBJ databases">
        <title>Acanthopleuribacteraceae sp. M133.</title>
        <authorList>
            <person name="Wang G."/>
        </authorList>
    </citation>
    <scope>NUCLEOTIDE SEQUENCE</scope>
    <source>
        <strain evidence="7">M133</strain>
    </source>
</reference>
<dbReference type="PANTHER" id="PTHR30222:SF17">
    <property type="entry name" value="SPERMIDINE_PUTRESCINE-BINDING PERIPLASMIC PROTEIN"/>
    <property type="match status" value="1"/>
</dbReference>
<dbReference type="RefSeq" id="WP_237380278.1">
    <property type="nucleotide sequence ID" value="NZ_CP071793.1"/>
</dbReference>
<organism evidence="7 8">
    <name type="scientific">Sulfidibacter corallicola</name>
    <dbReference type="NCBI Taxonomy" id="2818388"/>
    <lineage>
        <taxon>Bacteria</taxon>
        <taxon>Pseudomonadati</taxon>
        <taxon>Acidobacteriota</taxon>
        <taxon>Holophagae</taxon>
        <taxon>Acanthopleuribacterales</taxon>
        <taxon>Acanthopleuribacteraceae</taxon>
        <taxon>Sulfidibacter</taxon>
    </lineage>
</organism>
<sequence>MIQPIPSPPSRARRLAQLTALLLSLIVLGCGTSAPPPDSGTATTPSEAPANGEPDVLHVYIWSDYLDGDLVTRFERENQCRVVLDYFDSNEAMYAKLKAGGGGYDVLVPSSYILPLLVKENLVQPLDPSAIPHREHIDPNYRKLLPDHEMKHSVPYMMSYTGVGYLRSMVGDLAPSWNVFARQDLKGVMTLLDDPRETIGAALKLNGHSLNSLDDTALAQARDTVIGWKRHLAKFENAQYHHGLASAEFQLVHGYSGDVLQVQVENPDVTFFLPKEGFPLTCDLLVIASKAKAPKLAHRFINFLHTPEVAAKNTQTVRFLCPNTGSYPLLPAELRQNPAIFPPEEVLARAEFIEDLGKDNEKYVKIWDEIKAAR</sequence>
<evidence type="ECO:0000256" key="1">
    <source>
        <dbReference type="ARBA" id="ARBA00004418"/>
    </source>
</evidence>
<dbReference type="GO" id="GO:0015846">
    <property type="term" value="P:polyamine transport"/>
    <property type="evidence" value="ECO:0007669"/>
    <property type="project" value="InterPro"/>
</dbReference>
<protein>
    <submittedName>
        <fullName evidence="7">Spermidine/putrescine ABC transporter substrate-binding protein</fullName>
    </submittedName>
</protein>
<dbReference type="PIRSF" id="PIRSF019574">
    <property type="entry name" value="Periplasmic_polyamine_BP"/>
    <property type="match status" value="1"/>
</dbReference>
<feature type="signal peptide" evidence="6">
    <location>
        <begin position="1"/>
        <end position="29"/>
    </location>
</feature>
<comment type="subcellular location">
    <subcellularLocation>
        <location evidence="1">Periplasm</location>
    </subcellularLocation>
</comment>
<dbReference type="SUPFAM" id="SSF53850">
    <property type="entry name" value="Periplasmic binding protein-like II"/>
    <property type="match status" value="1"/>
</dbReference>
<feature type="binding site" evidence="5">
    <location>
        <position position="112"/>
    </location>
    <ligand>
        <name>spermidine</name>
        <dbReference type="ChEBI" id="CHEBI:57834"/>
    </ligand>
</feature>
<dbReference type="CDD" id="cd13590">
    <property type="entry name" value="PBP2_PotD_PotF_like"/>
    <property type="match status" value="1"/>
</dbReference>
<gene>
    <name evidence="7" type="ORF">J3U87_33405</name>
</gene>
<keyword evidence="8" id="KW-1185">Reference proteome</keyword>
<keyword evidence="2" id="KW-0813">Transport</keyword>
<dbReference type="PRINTS" id="PR00909">
    <property type="entry name" value="SPERMDNBNDNG"/>
</dbReference>